<accession>A0A8J3F7D7</accession>
<dbReference type="EMBL" id="BMQB01000001">
    <property type="protein sequence ID" value="GGJ77643.1"/>
    <property type="molecule type" value="Genomic_DNA"/>
</dbReference>
<dbReference type="AlphaFoldDB" id="A0A8J3F7D7"/>
<feature type="compositionally biased region" description="Low complexity" evidence="1">
    <location>
        <begin position="63"/>
        <end position="87"/>
    </location>
</feature>
<reference evidence="2" key="1">
    <citation type="journal article" date="2014" name="Int. J. Syst. Evol. Microbiol.">
        <title>Complete genome sequence of Corynebacterium casei LMG S-19264T (=DSM 44701T), isolated from a smear-ripened cheese.</title>
        <authorList>
            <consortium name="US DOE Joint Genome Institute (JGI-PGF)"/>
            <person name="Walter F."/>
            <person name="Albersmeier A."/>
            <person name="Kalinowski J."/>
            <person name="Ruckert C."/>
        </authorList>
    </citation>
    <scope>NUCLEOTIDE SEQUENCE</scope>
    <source>
        <strain evidence="2">JCM 3090</strain>
    </source>
</reference>
<keyword evidence="3" id="KW-1185">Reference proteome</keyword>
<evidence type="ECO:0000313" key="3">
    <source>
        <dbReference type="Proteomes" id="UP000649739"/>
    </source>
</evidence>
<feature type="region of interest" description="Disordered" evidence="1">
    <location>
        <begin position="1"/>
        <end position="29"/>
    </location>
</feature>
<protein>
    <submittedName>
        <fullName evidence="2">Uncharacterized protein</fullName>
    </submittedName>
</protein>
<name>A0A8J3F7D7_9ACTN</name>
<evidence type="ECO:0000256" key="1">
    <source>
        <dbReference type="SAM" id="MobiDB-lite"/>
    </source>
</evidence>
<proteinExistence type="predicted"/>
<sequence length="293" mass="31509">MDGSGRPLRKVTNVNSSAKRRRYAAATSGRGRRLFAAAAVLAVLGATVAVTQVSSANERRAAGQRAQQEGQQEGQQDGQQGRNQQGRRAWRDGTRAGGNQSGGNPRTKVVINGLNVLTRSCNGSRLQPHDGFQAGLRCVNTQFGEVSAAAQNPSLLITGTPRQVRVGQDFNLQVSSRNLVRDRFLGAADGGYYLEASLLNGQGLQRGHIHTACRMLQNQQVAQNPDPDPAFFEATEDNRGSARPDNVVIRVDGMPQRGVAQCSVWAGDGSHRLPMMERANQTPAFDTVRIAVV</sequence>
<organism evidence="2 3">
    <name type="scientific">Pilimelia anulata</name>
    <dbReference type="NCBI Taxonomy" id="53371"/>
    <lineage>
        <taxon>Bacteria</taxon>
        <taxon>Bacillati</taxon>
        <taxon>Actinomycetota</taxon>
        <taxon>Actinomycetes</taxon>
        <taxon>Micromonosporales</taxon>
        <taxon>Micromonosporaceae</taxon>
        <taxon>Pilimelia</taxon>
    </lineage>
</organism>
<gene>
    <name evidence="2" type="ORF">GCM10010123_04580</name>
</gene>
<evidence type="ECO:0000313" key="2">
    <source>
        <dbReference type="EMBL" id="GGJ77643.1"/>
    </source>
</evidence>
<comment type="caution">
    <text evidence="2">The sequence shown here is derived from an EMBL/GenBank/DDBJ whole genome shotgun (WGS) entry which is preliminary data.</text>
</comment>
<feature type="region of interest" description="Disordered" evidence="1">
    <location>
        <begin position="59"/>
        <end position="108"/>
    </location>
</feature>
<reference evidence="2" key="2">
    <citation type="submission" date="2020-09" db="EMBL/GenBank/DDBJ databases">
        <authorList>
            <person name="Sun Q."/>
            <person name="Ohkuma M."/>
        </authorList>
    </citation>
    <scope>NUCLEOTIDE SEQUENCE</scope>
    <source>
        <strain evidence="2">JCM 3090</strain>
    </source>
</reference>
<dbReference type="Proteomes" id="UP000649739">
    <property type="component" value="Unassembled WGS sequence"/>
</dbReference>